<dbReference type="RefSeq" id="WP_089335568.1">
    <property type="nucleotide sequence ID" value="NZ_FZNO01000004.1"/>
</dbReference>
<feature type="transmembrane region" description="Helical" evidence="1">
    <location>
        <begin position="75"/>
        <end position="98"/>
    </location>
</feature>
<reference evidence="3 4" key="1">
    <citation type="submission" date="2017-06" db="EMBL/GenBank/DDBJ databases">
        <authorList>
            <person name="Kim H.J."/>
            <person name="Triplett B.A."/>
        </authorList>
    </citation>
    <scope>NUCLEOTIDE SEQUENCE [LARGE SCALE GENOMIC DNA]</scope>
    <source>
        <strain evidence="3 4">DSM 44272</strain>
    </source>
</reference>
<keyword evidence="1" id="KW-0812">Transmembrane</keyword>
<keyword evidence="4" id="KW-1185">Reference proteome</keyword>
<evidence type="ECO:0000256" key="2">
    <source>
        <dbReference type="SAM" id="SignalP"/>
    </source>
</evidence>
<keyword evidence="1" id="KW-1133">Transmembrane helix</keyword>
<dbReference type="Proteomes" id="UP000198403">
    <property type="component" value="Unassembled WGS sequence"/>
</dbReference>
<dbReference type="EMBL" id="FZNO01000004">
    <property type="protein sequence ID" value="SNR36907.1"/>
    <property type="molecule type" value="Genomic_DNA"/>
</dbReference>
<evidence type="ECO:0008006" key="5">
    <source>
        <dbReference type="Google" id="ProtNLM"/>
    </source>
</evidence>
<evidence type="ECO:0000256" key="1">
    <source>
        <dbReference type="SAM" id="Phobius"/>
    </source>
</evidence>
<name>A0A238VRY5_9ACTN</name>
<proteinExistence type="predicted"/>
<keyword evidence="1" id="KW-0472">Membrane</keyword>
<keyword evidence="2" id="KW-0732">Signal</keyword>
<evidence type="ECO:0000313" key="4">
    <source>
        <dbReference type="Proteomes" id="UP000198403"/>
    </source>
</evidence>
<gene>
    <name evidence="3" type="ORF">SAMN06272737_104186</name>
</gene>
<protein>
    <recommendedName>
        <fullName evidence="5">Integral membrane protein</fullName>
    </recommendedName>
</protein>
<evidence type="ECO:0000313" key="3">
    <source>
        <dbReference type="EMBL" id="SNR36907.1"/>
    </source>
</evidence>
<accession>A0A238VRY5</accession>
<dbReference type="AlphaFoldDB" id="A0A238VRY5"/>
<feature type="chain" id="PRO_5038905728" description="Integral membrane protein" evidence="2">
    <location>
        <begin position="20"/>
        <end position="107"/>
    </location>
</feature>
<feature type="signal peptide" evidence="2">
    <location>
        <begin position="1"/>
        <end position="19"/>
    </location>
</feature>
<sequence>MLLLLAVVMAVGTLAVAWAPALGDNRSQVCRDRGAPYAPPYESWQVEAHQSWLPLGVTCTWSNPTNGNVVRQEPAWGPTVLAGVSFVSGLAWIVVVGWRRRQQQPTA</sequence>
<dbReference type="OrthoDB" id="5195760at2"/>
<organism evidence="3 4">
    <name type="scientific">Blastococcus mobilis</name>
    <dbReference type="NCBI Taxonomy" id="1938746"/>
    <lineage>
        <taxon>Bacteria</taxon>
        <taxon>Bacillati</taxon>
        <taxon>Actinomycetota</taxon>
        <taxon>Actinomycetes</taxon>
        <taxon>Geodermatophilales</taxon>
        <taxon>Geodermatophilaceae</taxon>
        <taxon>Blastococcus</taxon>
    </lineage>
</organism>